<feature type="domain" description="Endonuclease/exonuclease/phosphatase" evidence="2">
    <location>
        <begin position="34"/>
        <end position="253"/>
    </location>
</feature>
<dbReference type="Gene3D" id="3.60.10.10">
    <property type="entry name" value="Endonuclease/exonuclease/phosphatase"/>
    <property type="match status" value="1"/>
</dbReference>
<accession>A0AAV9AET6</accession>
<dbReference type="PANTHER" id="PTHR33710">
    <property type="entry name" value="BNAC02G09200D PROTEIN"/>
    <property type="match status" value="1"/>
</dbReference>
<comment type="caution">
    <text evidence="3">The sequence shown here is derived from an EMBL/GenBank/DDBJ whole genome shotgun (WGS) entry which is preliminary data.</text>
</comment>
<dbReference type="PANTHER" id="PTHR33710:SF71">
    <property type="entry name" value="ENDONUCLEASE_EXONUCLEASE_PHOSPHATASE DOMAIN-CONTAINING PROTEIN"/>
    <property type="match status" value="1"/>
</dbReference>
<proteinExistence type="predicted"/>
<reference evidence="3" key="2">
    <citation type="submission" date="2023-06" db="EMBL/GenBank/DDBJ databases">
        <authorList>
            <person name="Ma L."/>
            <person name="Liu K.-W."/>
            <person name="Li Z."/>
            <person name="Hsiao Y.-Y."/>
            <person name="Qi Y."/>
            <person name="Fu T."/>
            <person name="Tang G."/>
            <person name="Zhang D."/>
            <person name="Sun W.-H."/>
            <person name="Liu D.-K."/>
            <person name="Li Y."/>
            <person name="Chen G.-Z."/>
            <person name="Liu X.-D."/>
            <person name="Liao X.-Y."/>
            <person name="Jiang Y.-T."/>
            <person name="Yu X."/>
            <person name="Hao Y."/>
            <person name="Huang J."/>
            <person name="Zhao X.-W."/>
            <person name="Ke S."/>
            <person name="Chen Y.-Y."/>
            <person name="Wu W.-L."/>
            <person name="Hsu J.-L."/>
            <person name="Lin Y.-F."/>
            <person name="Huang M.-D."/>
            <person name="Li C.-Y."/>
            <person name="Huang L."/>
            <person name="Wang Z.-W."/>
            <person name="Zhao X."/>
            <person name="Zhong W.-Y."/>
            <person name="Peng D.-H."/>
            <person name="Ahmad S."/>
            <person name="Lan S."/>
            <person name="Zhang J.-S."/>
            <person name="Tsai W.-C."/>
            <person name="Van De Peer Y."/>
            <person name="Liu Z.-J."/>
        </authorList>
    </citation>
    <scope>NUCLEOTIDE SEQUENCE</scope>
    <source>
        <strain evidence="3">SCP</strain>
        <tissue evidence="3">Leaves</tissue>
    </source>
</reference>
<dbReference type="AlphaFoldDB" id="A0AAV9AET6"/>
<reference evidence="3" key="1">
    <citation type="journal article" date="2023" name="Nat. Commun.">
        <title>Diploid and tetraploid genomes of Acorus and the evolution of monocots.</title>
        <authorList>
            <person name="Ma L."/>
            <person name="Liu K.W."/>
            <person name="Li Z."/>
            <person name="Hsiao Y.Y."/>
            <person name="Qi Y."/>
            <person name="Fu T."/>
            <person name="Tang G.D."/>
            <person name="Zhang D."/>
            <person name="Sun W.H."/>
            <person name="Liu D.K."/>
            <person name="Li Y."/>
            <person name="Chen G.Z."/>
            <person name="Liu X.D."/>
            <person name="Liao X.Y."/>
            <person name="Jiang Y.T."/>
            <person name="Yu X."/>
            <person name="Hao Y."/>
            <person name="Huang J."/>
            <person name="Zhao X.W."/>
            <person name="Ke S."/>
            <person name="Chen Y.Y."/>
            <person name="Wu W.L."/>
            <person name="Hsu J.L."/>
            <person name="Lin Y.F."/>
            <person name="Huang M.D."/>
            <person name="Li C.Y."/>
            <person name="Huang L."/>
            <person name="Wang Z.W."/>
            <person name="Zhao X."/>
            <person name="Zhong W.Y."/>
            <person name="Peng D.H."/>
            <person name="Ahmad S."/>
            <person name="Lan S."/>
            <person name="Zhang J.S."/>
            <person name="Tsai W.C."/>
            <person name="Van de Peer Y."/>
            <person name="Liu Z.J."/>
        </authorList>
    </citation>
    <scope>NUCLEOTIDE SEQUENCE</scope>
    <source>
        <strain evidence="3">SCP</strain>
    </source>
</reference>
<sequence length="454" mass="51227">MSTGIIGGWRLNRTVPGVLLRGVTSSLMFSCLIWNIRGLHDPAKRRALRDMVATHKIQICCIQETKMELVDRPTITELGAGLLDGWSFKGARGAAGGILICWNSSLWRAVEQSVGNFSLSILMEDLQSGGRWCCSSIYGPNEDAEREILWHELSTIRARWSAPVAFMGDFNVIRRMEERNRTGYASPAMNTFSDWIEEEGLIDLPISNHEFTWSNMREEPSLARLDRALIDEEWEEMYPNCGVRGLPRVTSDHVPLLLESSSTARRPRGPFRFESWWCEVEGVEGLIRQSWDASASGLRGARRVAFKLRRLKRVLRQWSRTVRAARTEKKCGLLQDILRLDREEEQATLSEDDRAARYWRQGLGGTGRHPEQPHDAFQAHLQQTTGMEAGVGGPGTATPQLRAAHSLGGPVRGDRNLPGNREGRRRQSTRPRRIQLNVLPKILVHSKTGRGGYV</sequence>
<dbReference type="InterPro" id="IPR005135">
    <property type="entry name" value="Endo/exonuclease/phosphatase"/>
</dbReference>
<feature type="region of interest" description="Disordered" evidence="1">
    <location>
        <begin position="391"/>
        <end position="432"/>
    </location>
</feature>
<dbReference type="Proteomes" id="UP001179952">
    <property type="component" value="Unassembled WGS sequence"/>
</dbReference>
<name>A0AAV9AET6_ACOGR</name>
<evidence type="ECO:0000313" key="3">
    <source>
        <dbReference type="EMBL" id="KAK1262730.1"/>
    </source>
</evidence>
<organism evidence="3 4">
    <name type="scientific">Acorus gramineus</name>
    <name type="common">Dwarf sweet flag</name>
    <dbReference type="NCBI Taxonomy" id="55184"/>
    <lineage>
        <taxon>Eukaryota</taxon>
        <taxon>Viridiplantae</taxon>
        <taxon>Streptophyta</taxon>
        <taxon>Embryophyta</taxon>
        <taxon>Tracheophyta</taxon>
        <taxon>Spermatophyta</taxon>
        <taxon>Magnoliopsida</taxon>
        <taxon>Liliopsida</taxon>
        <taxon>Acoraceae</taxon>
        <taxon>Acorus</taxon>
    </lineage>
</organism>
<dbReference type="Pfam" id="PF03372">
    <property type="entry name" value="Exo_endo_phos"/>
    <property type="match status" value="1"/>
</dbReference>
<evidence type="ECO:0000313" key="4">
    <source>
        <dbReference type="Proteomes" id="UP001179952"/>
    </source>
</evidence>
<protein>
    <recommendedName>
        <fullName evidence="2">Endonuclease/exonuclease/phosphatase domain-containing protein</fullName>
    </recommendedName>
</protein>
<dbReference type="InterPro" id="IPR036691">
    <property type="entry name" value="Endo/exonu/phosph_ase_sf"/>
</dbReference>
<dbReference type="GO" id="GO:0003824">
    <property type="term" value="F:catalytic activity"/>
    <property type="evidence" value="ECO:0007669"/>
    <property type="project" value="InterPro"/>
</dbReference>
<evidence type="ECO:0000256" key="1">
    <source>
        <dbReference type="SAM" id="MobiDB-lite"/>
    </source>
</evidence>
<keyword evidence="4" id="KW-1185">Reference proteome</keyword>
<dbReference type="EMBL" id="JAUJYN010000010">
    <property type="protein sequence ID" value="KAK1262730.1"/>
    <property type="molecule type" value="Genomic_DNA"/>
</dbReference>
<evidence type="ECO:0000259" key="2">
    <source>
        <dbReference type="Pfam" id="PF03372"/>
    </source>
</evidence>
<feature type="compositionally biased region" description="Basic residues" evidence="1">
    <location>
        <begin position="423"/>
        <end position="432"/>
    </location>
</feature>
<gene>
    <name evidence="3" type="ORF">QJS04_geneDACA000980</name>
</gene>
<dbReference type="SUPFAM" id="SSF56219">
    <property type="entry name" value="DNase I-like"/>
    <property type="match status" value="1"/>
</dbReference>